<organism evidence="2 3">
    <name type="scientific">Nocardioides mangrovicus</name>
    <dbReference type="NCBI Taxonomy" id="2478913"/>
    <lineage>
        <taxon>Bacteria</taxon>
        <taxon>Bacillati</taxon>
        <taxon>Actinomycetota</taxon>
        <taxon>Actinomycetes</taxon>
        <taxon>Propionibacteriales</taxon>
        <taxon>Nocardioidaceae</taxon>
        <taxon>Nocardioides</taxon>
    </lineage>
</organism>
<name>A0A3L8P7E9_9ACTN</name>
<keyword evidence="1" id="KW-1133">Transmembrane helix</keyword>
<evidence type="ECO:0000313" key="3">
    <source>
        <dbReference type="Proteomes" id="UP000281708"/>
    </source>
</evidence>
<sequence length="86" mass="9412">MAYDPTRTGPRSYLPWFLAGTALALVALVYALLSRYGWFVVGAAVLLLTLVGAVAGMVLRDSHDRVVTAGHSLREAVRRLAHALWY</sequence>
<dbReference type="RefSeq" id="WP_121804354.1">
    <property type="nucleotide sequence ID" value="NZ_RDBE01000001.1"/>
</dbReference>
<keyword evidence="1" id="KW-0812">Transmembrane</keyword>
<feature type="transmembrane region" description="Helical" evidence="1">
    <location>
        <begin position="12"/>
        <end position="32"/>
    </location>
</feature>
<dbReference type="Proteomes" id="UP000281708">
    <property type="component" value="Unassembled WGS sequence"/>
</dbReference>
<comment type="caution">
    <text evidence="2">The sequence shown here is derived from an EMBL/GenBank/DDBJ whole genome shotgun (WGS) entry which is preliminary data.</text>
</comment>
<reference evidence="2 3" key="1">
    <citation type="submission" date="2018-10" db="EMBL/GenBank/DDBJ databases">
        <title>Marmoricola sp. 4Q3S-7 whole genome shotgun sequence.</title>
        <authorList>
            <person name="Li F."/>
        </authorList>
    </citation>
    <scope>NUCLEOTIDE SEQUENCE [LARGE SCALE GENOMIC DNA]</scope>
    <source>
        <strain evidence="2 3">4Q3S-7</strain>
    </source>
</reference>
<keyword evidence="1" id="KW-0472">Membrane</keyword>
<evidence type="ECO:0000313" key="2">
    <source>
        <dbReference type="EMBL" id="RLV50673.1"/>
    </source>
</evidence>
<protein>
    <submittedName>
        <fullName evidence="2">Uncharacterized protein</fullName>
    </submittedName>
</protein>
<feature type="transmembrane region" description="Helical" evidence="1">
    <location>
        <begin position="38"/>
        <end position="59"/>
    </location>
</feature>
<evidence type="ECO:0000256" key="1">
    <source>
        <dbReference type="SAM" id="Phobius"/>
    </source>
</evidence>
<dbReference type="AlphaFoldDB" id="A0A3L8P7E9"/>
<proteinExistence type="predicted"/>
<keyword evidence="3" id="KW-1185">Reference proteome</keyword>
<gene>
    <name evidence="2" type="ORF">D9V37_01505</name>
</gene>
<accession>A0A3L8P7E9</accession>
<dbReference type="EMBL" id="RDBE01000001">
    <property type="protein sequence ID" value="RLV50673.1"/>
    <property type="molecule type" value="Genomic_DNA"/>
</dbReference>